<reference evidence="11" key="1">
    <citation type="journal article" date="2014" name="Int. J. Syst. Evol. Microbiol.">
        <title>Complete genome sequence of Corynebacterium casei LMG S-19264T (=DSM 44701T), isolated from a smear-ripened cheese.</title>
        <authorList>
            <consortium name="US DOE Joint Genome Institute (JGI-PGF)"/>
            <person name="Walter F."/>
            <person name="Albersmeier A."/>
            <person name="Kalinowski J."/>
            <person name="Ruckert C."/>
        </authorList>
    </citation>
    <scope>NUCLEOTIDE SEQUENCE</scope>
    <source>
        <strain evidence="11">CGMCC 1.12827</strain>
    </source>
</reference>
<dbReference type="Proteomes" id="UP000621454">
    <property type="component" value="Unassembled WGS sequence"/>
</dbReference>
<evidence type="ECO:0000256" key="4">
    <source>
        <dbReference type="ARBA" id="ARBA00022741"/>
    </source>
</evidence>
<sequence>MLEELNIAGLGVIDRAAAEFGPGFTVLTGETGAGKTMILSSLHLLSGARADAGRVRTGAQRATVEGRFRLPDRDVGDGADRADGVAELLDSTGAEPDEDGSVIAVRTVGADGRSRAHLGGRSVPVGVLGRFTSAQLTIHGQNDQLRLIRAEHQRGALDRFGGTTITSRLAAYRSANATWRAAADLLAQRRSASRERAQELDRLRFALDEISSVDPQPGEDIELAASIRRLSDLESLRSAAAQAHALLAGADDLSAADDVSVVDGLGRARSLLETVDDDALSGLAPRISDALGVVTDLAGELGEFLSSLPIDASELEKLLVRQAELKALVRKYAPDVDGVIAWRDDATARVAELEDPGESLEKLEADESAARDAVTAAAARLSSARVKAAARLSSAVSAELSGLAMGDASITVTVSPDVATAEDARALDIGGTSCRAGEYGVDRVEFGLTAHRGAAPLPLAKSASGGELSRVMLALEVVLAADDTQTTMVFDEIDAGVGGQAAVQIGKRLAALARRHQVIVVTHLPQVAAFADHHLMIGKQSAGRAARAATSTVTALDSEERVAELARMLAGLGDSETGRAHAEELLATAQSEKTDQSEKTAQSDKS</sequence>
<dbReference type="GO" id="GO:0009432">
    <property type="term" value="P:SOS response"/>
    <property type="evidence" value="ECO:0007669"/>
    <property type="project" value="TreeGrafter"/>
</dbReference>
<evidence type="ECO:0000256" key="3">
    <source>
        <dbReference type="ARBA" id="ARBA00021315"/>
    </source>
</evidence>
<dbReference type="GO" id="GO:0006281">
    <property type="term" value="P:DNA repair"/>
    <property type="evidence" value="ECO:0007669"/>
    <property type="project" value="UniProtKB-KW"/>
</dbReference>
<dbReference type="FunFam" id="3.40.50.300:FF:000356">
    <property type="entry name" value="DNA repair protein RecN"/>
    <property type="match status" value="1"/>
</dbReference>
<keyword evidence="5" id="KW-0227">DNA damage</keyword>
<name>A0A916X0Y0_9ACTN</name>
<dbReference type="SUPFAM" id="SSF52540">
    <property type="entry name" value="P-loop containing nucleoside triphosphate hydrolases"/>
    <property type="match status" value="2"/>
</dbReference>
<dbReference type="InterPro" id="IPR004604">
    <property type="entry name" value="DNA_recomb/repair_RecN"/>
</dbReference>
<dbReference type="Pfam" id="PF02463">
    <property type="entry name" value="SMC_N"/>
    <property type="match status" value="1"/>
</dbReference>
<dbReference type="InterPro" id="IPR027417">
    <property type="entry name" value="P-loop_NTPase"/>
</dbReference>
<protein>
    <recommendedName>
        <fullName evidence="3">DNA repair protein RecN</fullName>
    </recommendedName>
    <alternativeName>
        <fullName evidence="8">Recombination protein N</fullName>
    </alternativeName>
</protein>
<evidence type="ECO:0000256" key="7">
    <source>
        <dbReference type="ARBA" id="ARBA00023204"/>
    </source>
</evidence>
<keyword evidence="4" id="KW-0547">Nucleotide-binding</keyword>
<evidence type="ECO:0000256" key="9">
    <source>
        <dbReference type="SAM" id="MobiDB-lite"/>
    </source>
</evidence>
<dbReference type="PANTHER" id="PTHR11059">
    <property type="entry name" value="DNA REPAIR PROTEIN RECN"/>
    <property type="match status" value="1"/>
</dbReference>
<dbReference type="PANTHER" id="PTHR11059:SF0">
    <property type="entry name" value="DNA REPAIR PROTEIN RECN"/>
    <property type="match status" value="1"/>
</dbReference>
<evidence type="ECO:0000256" key="1">
    <source>
        <dbReference type="ARBA" id="ARBA00003618"/>
    </source>
</evidence>
<evidence type="ECO:0000259" key="10">
    <source>
        <dbReference type="Pfam" id="PF02463"/>
    </source>
</evidence>
<dbReference type="RefSeq" id="WP_188588344.1">
    <property type="nucleotide sequence ID" value="NZ_BMGC01000041.1"/>
</dbReference>
<keyword evidence="6" id="KW-0067">ATP-binding</keyword>
<comment type="caution">
    <text evidence="11">The sequence shown here is derived from an EMBL/GenBank/DDBJ whole genome shotgun (WGS) entry which is preliminary data.</text>
</comment>
<evidence type="ECO:0000313" key="11">
    <source>
        <dbReference type="EMBL" id="GGB45007.1"/>
    </source>
</evidence>
<keyword evidence="12" id="KW-1185">Reference proteome</keyword>
<feature type="domain" description="RecF/RecN/SMC N-terminal" evidence="10">
    <location>
        <begin position="2"/>
        <end position="540"/>
    </location>
</feature>
<dbReference type="InterPro" id="IPR003395">
    <property type="entry name" value="RecF/RecN/SMC_N"/>
</dbReference>
<dbReference type="GO" id="GO:0043590">
    <property type="term" value="C:bacterial nucleoid"/>
    <property type="evidence" value="ECO:0007669"/>
    <property type="project" value="TreeGrafter"/>
</dbReference>
<evidence type="ECO:0000256" key="6">
    <source>
        <dbReference type="ARBA" id="ARBA00022840"/>
    </source>
</evidence>
<dbReference type="EMBL" id="BMGC01000041">
    <property type="protein sequence ID" value="GGB45007.1"/>
    <property type="molecule type" value="Genomic_DNA"/>
</dbReference>
<feature type="compositionally biased region" description="Basic and acidic residues" evidence="9">
    <location>
        <begin position="592"/>
        <end position="606"/>
    </location>
</feature>
<gene>
    <name evidence="11" type="primary">recN</name>
    <name evidence="11" type="ORF">GCM10011489_35550</name>
</gene>
<organism evidence="11 12">
    <name type="scientific">Gordonia jinhuaensis</name>
    <dbReference type="NCBI Taxonomy" id="1517702"/>
    <lineage>
        <taxon>Bacteria</taxon>
        <taxon>Bacillati</taxon>
        <taxon>Actinomycetota</taxon>
        <taxon>Actinomycetes</taxon>
        <taxon>Mycobacteriales</taxon>
        <taxon>Gordoniaceae</taxon>
        <taxon>Gordonia</taxon>
    </lineage>
</organism>
<dbReference type="PIRSF" id="PIRSF003128">
    <property type="entry name" value="RecN"/>
    <property type="match status" value="1"/>
</dbReference>
<proteinExistence type="inferred from homology"/>
<feature type="region of interest" description="Disordered" evidence="9">
    <location>
        <begin position="579"/>
        <end position="606"/>
    </location>
</feature>
<comment type="similarity">
    <text evidence="2">Belongs to the RecN family.</text>
</comment>
<evidence type="ECO:0000256" key="2">
    <source>
        <dbReference type="ARBA" id="ARBA00009441"/>
    </source>
</evidence>
<dbReference type="CDD" id="cd03241">
    <property type="entry name" value="ABC_RecN"/>
    <property type="match status" value="1"/>
</dbReference>
<keyword evidence="7" id="KW-0234">DNA repair</keyword>
<evidence type="ECO:0000256" key="8">
    <source>
        <dbReference type="ARBA" id="ARBA00033408"/>
    </source>
</evidence>
<evidence type="ECO:0000313" key="12">
    <source>
        <dbReference type="Proteomes" id="UP000621454"/>
    </source>
</evidence>
<dbReference type="AlphaFoldDB" id="A0A916X0Y0"/>
<evidence type="ECO:0000256" key="5">
    <source>
        <dbReference type="ARBA" id="ARBA00022763"/>
    </source>
</evidence>
<dbReference type="NCBIfam" id="TIGR00634">
    <property type="entry name" value="recN"/>
    <property type="match status" value="1"/>
</dbReference>
<reference evidence="11" key="2">
    <citation type="submission" date="2020-09" db="EMBL/GenBank/DDBJ databases">
        <authorList>
            <person name="Sun Q."/>
            <person name="Zhou Y."/>
        </authorList>
    </citation>
    <scope>NUCLEOTIDE SEQUENCE</scope>
    <source>
        <strain evidence="11">CGMCC 1.12827</strain>
    </source>
</reference>
<dbReference type="GO" id="GO:0005524">
    <property type="term" value="F:ATP binding"/>
    <property type="evidence" value="ECO:0007669"/>
    <property type="project" value="UniProtKB-KW"/>
</dbReference>
<accession>A0A916X0Y0</accession>
<dbReference type="Gene3D" id="3.40.50.300">
    <property type="entry name" value="P-loop containing nucleotide triphosphate hydrolases"/>
    <property type="match status" value="2"/>
</dbReference>
<dbReference type="GO" id="GO:0006310">
    <property type="term" value="P:DNA recombination"/>
    <property type="evidence" value="ECO:0007669"/>
    <property type="project" value="InterPro"/>
</dbReference>
<comment type="function">
    <text evidence="1">May be involved in recombinational repair of damaged DNA.</text>
</comment>